<dbReference type="InterPro" id="IPR038717">
    <property type="entry name" value="Tc1-like_DDE_dom"/>
</dbReference>
<dbReference type="InterPro" id="IPR036397">
    <property type="entry name" value="RNaseH_sf"/>
</dbReference>
<evidence type="ECO:0000313" key="3">
    <source>
        <dbReference type="Proteomes" id="UP000887575"/>
    </source>
</evidence>
<dbReference type="Gene3D" id="3.30.420.10">
    <property type="entry name" value="Ribonuclease H-like superfamily/Ribonuclease H"/>
    <property type="match status" value="1"/>
</dbReference>
<feature type="region of interest" description="Disordered" evidence="1">
    <location>
        <begin position="1"/>
        <end position="29"/>
    </location>
</feature>
<name>A0AAF3F4P3_9BILA</name>
<evidence type="ECO:0000313" key="4">
    <source>
        <dbReference type="WBParaSite" id="MBELARI_LOCUS21562"/>
    </source>
</evidence>
<sequence>MGHPIPSKEEKAHRTPHANRGHRVQNGTRARLPGWFAASRVKLINPPPYSPDINVIEHLWSLVKSRLKGKKFDSKAALWVHIQRLWATIPQSLLKNLVDSMPNRLNEVIKAKGGPTKY</sequence>
<dbReference type="WBParaSite" id="MBELARI_LOCUS21562">
    <property type="protein sequence ID" value="MBELARI_LOCUS21562"/>
    <property type="gene ID" value="MBELARI_LOCUS21562"/>
</dbReference>
<dbReference type="Pfam" id="PF13358">
    <property type="entry name" value="DDE_3"/>
    <property type="match status" value="1"/>
</dbReference>
<reference evidence="4" key="1">
    <citation type="submission" date="2024-02" db="UniProtKB">
        <authorList>
            <consortium name="WormBaseParasite"/>
        </authorList>
    </citation>
    <scope>IDENTIFICATION</scope>
</reference>
<dbReference type="GO" id="GO:0003676">
    <property type="term" value="F:nucleic acid binding"/>
    <property type="evidence" value="ECO:0007669"/>
    <property type="project" value="InterPro"/>
</dbReference>
<evidence type="ECO:0000256" key="1">
    <source>
        <dbReference type="SAM" id="MobiDB-lite"/>
    </source>
</evidence>
<dbReference type="AlphaFoldDB" id="A0AAF3F4P3"/>
<organism evidence="3 4">
    <name type="scientific">Mesorhabditis belari</name>
    <dbReference type="NCBI Taxonomy" id="2138241"/>
    <lineage>
        <taxon>Eukaryota</taxon>
        <taxon>Metazoa</taxon>
        <taxon>Ecdysozoa</taxon>
        <taxon>Nematoda</taxon>
        <taxon>Chromadorea</taxon>
        <taxon>Rhabditida</taxon>
        <taxon>Rhabditina</taxon>
        <taxon>Rhabditomorpha</taxon>
        <taxon>Rhabditoidea</taxon>
        <taxon>Rhabditidae</taxon>
        <taxon>Mesorhabditinae</taxon>
        <taxon>Mesorhabditis</taxon>
    </lineage>
</organism>
<protein>
    <recommendedName>
        <fullName evidence="2">Tc1-like transposase DDE domain-containing protein</fullName>
    </recommendedName>
</protein>
<feature type="domain" description="Tc1-like transposase DDE" evidence="2">
    <location>
        <begin position="38"/>
        <end position="78"/>
    </location>
</feature>
<feature type="compositionally biased region" description="Basic residues" evidence="1">
    <location>
        <begin position="14"/>
        <end position="23"/>
    </location>
</feature>
<accession>A0AAF3F4P3</accession>
<proteinExistence type="predicted"/>
<evidence type="ECO:0000259" key="2">
    <source>
        <dbReference type="Pfam" id="PF13358"/>
    </source>
</evidence>
<dbReference type="Proteomes" id="UP000887575">
    <property type="component" value="Unassembled WGS sequence"/>
</dbReference>
<keyword evidence="3" id="KW-1185">Reference proteome</keyword>
<feature type="compositionally biased region" description="Basic and acidic residues" evidence="1">
    <location>
        <begin position="1"/>
        <end position="13"/>
    </location>
</feature>